<dbReference type="PANTHER" id="PTHR22957">
    <property type="entry name" value="TBC1 DOMAIN FAMILY MEMBER GTPASE-ACTIVATING PROTEIN"/>
    <property type="match status" value="1"/>
</dbReference>
<dbReference type="AlphaFoldDB" id="A0A6A4N702"/>
<dbReference type="PROSITE" id="PS50086">
    <property type="entry name" value="TBC_RABGAP"/>
    <property type="match status" value="1"/>
</dbReference>
<proteinExistence type="predicted"/>
<organism evidence="3 4">
    <name type="scientific">Lupinus albus</name>
    <name type="common">White lupine</name>
    <name type="synonym">Lupinus termis</name>
    <dbReference type="NCBI Taxonomy" id="3870"/>
    <lineage>
        <taxon>Eukaryota</taxon>
        <taxon>Viridiplantae</taxon>
        <taxon>Streptophyta</taxon>
        <taxon>Embryophyta</taxon>
        <taxon>Tracheophyta</taxon>
        <taxon>Spermatophyta</taxon>
        <taxon>Magnoliopsida</taxon>
        <taxon>eudicotyledons</taxon>
        <taxon>Gunneridae</taxon>
        <taxon>Pentapetalae</taxon>
        <taxon>rosids</taxon>
        <taxon>fabids</taxon>
        <taxon>Fabales</taxon>
        <taxon>Fabaceae</taxon>
        <taxon>Papilionoideae</taxon>
        <taxon>50 kb inversion clade</taxon>
        <taxon>genistoids sensu lato</taxon>
        <taxon>core genistoids</taxon>
        <taxon>Genisteae</taxon>
        <taxon>Lupinus</taxon>
    </lineage>
</organism>
<dbReference type="GO" id="GO:0005096">
    <property type="term" value="F:GTPase activator activity"/>
    <property type="evidence" value="ECO:0007669"/>
    <property type="project" value="TreeGrafter"/>
</dbReference>
<dbReference type="FunFam" id="1.10.8.270:FF:000021">
    <property type="entry name" value="Ypt/Rab-GAP domain of gyp1p superfamily protein"/>
    <property type="match status" value="1"/>
</dbReference>
<protein>
    <submittedName>
        <fullName evidence="3">Putative Rab-GTPase-TBC domain-containing protein</fullName>
    </submittedName>
</protein>
<name>A0A6A4N702_LUPAL</name>
<evidence type="ECO:0000313" key="4">
    <source>
        <dbReference type="Proteomes" id="UP000447434"/>
    </source>
</evidence>
<dbReference type="Gene3D" id="1.10.8.270">
    <property type="entry name" value="putative rabgap domain of human tbc1 domain family member 14 like domains"/>
    <property type="match status" value="1"/>
</dbReference>
<evidence type="ECO:0000313" key="3">
    <source>
        <dbReference type="EMBL" id="KAE9585942.1"/>
    </source>
</evidence>
<evidence type="ECO:0000256" key="1">
    <source>
        <dbReference type="SAM" id="MobiDB-lite"/>
    </source>
</evidence>
<reference evidence="4" key="1">
    <citation type="journal article" date="2020" name="Nat. Commun.">
        <title>Genome sequence of the cluster root forming white lupin.</title>
        <authorList>
            <person name="Hufnagel B."/>
            <person name="Marques A."/>
            <person name="Soriano A."/>
            <person name="Marques L."/>
            <person name="Divol F."/>
            <person name="Doumas P."/>
            <person name="Sallet E."/>
            <person name="Mancinotti D."/>
            <person name="Carrere S."/>
            <person name="Marande W."/>
            <person name="Arribat S."/>
            <person name="Keller J."/>
            <person name="Huneau C."/>
            <person name="Blein T."/>
            <person name="Aime D."/>
            <person name="Laguerre M."/>
            <person name="Taylor J."/>
            <person name="Schubert V."/>
            <person name="Nelson M."/>
            <person name="Geu-Flores F."/>
            <person name="Crespi M."/>
            <person name="Gallardo-Guerrero K."/>
            <person name="Delaux P.-M."/>
            <person name="Salse J."/>
            <person name="Berges H."/>
            <person name="Guyot R."/>
            <person name="Gouzy J."/>
            <person name="Peret B."/>
        </authorList>
    </citation>
    <scope>NUCLEOTIDE SEQUENCE [LARGE SCALE GENOMIC DNA]</scope>
    <source>
        <strain evidence="4">cv. Amiga</strain>
    </source>
</reference>
<dbReference type="Proteomes" id="UP000447434">
    <property type="component" value="Chromosome 24"/>
</dbReference>
<dbReference type="SUPFAM" id="SSF47923">
    <property type="entry name" value="Ypt/Rab-GAP domain of gyp1p"/>
    <property type="match status" value="2"/>
</dbReference>
<comment type="caution">
    <text evidence="3">The sequence shown here is derived from an EMBL/GenBank/DDBJ whole genome shotgun (WGS) entry which is preliminary data.</text>
</comment>
<dbReference type="Gene3D" id="1.10.472.80">
    <property type="entry name" value="Ypt/Rab-GAP domain of gyp1p, domain 3"/>
    <property type="match status" value="1"/>
</dbReference>
<dbReference type="Pfam" id="PF00566">
    <property type="entry name" value="RabGAP-TBC"/>
    <property type="match status" value="1"/>
</dbReference>
<dbReference type="OrthoDB" id="10264062at2759"/>
<gene>
    <name evidence="3" type="ORF">Lalb_Chr24g0396661</name>
</gene>
<dbReference type="InterPro" id="IPR035969">
    <property type="entry name" value="Rab-GAP_TBC_sf"/>
</dbReference>
<evidence type="ECO:0000259" key="2">
    <source>
        <dbReference type="PROSITE" id="PS50086"/>
    </source>
</evidence>
<dbReference type="PANTHER" id="PTHR22957:SF456">
    <property type="entry name" value="YPT_RAB-GAP DOMAIN OF GYP1P SUPERFAMILY PROTEIN"/>
    <property type="match status" value="1"/>
</dbReference>
<keyword evidence="4" id="KW-1185">Reference proteome</keyword>
<accession>A0A6A4N702</accession>
<feature type="domain" description="Rab-GAP TBC" evidence="2">
    <location>
        <begin position="80"/>
        <end position="497"/>
    </location>
</feature>
<feature type="region of interest" description="Disordered" evidence="1">
    <location>
        <begin position="211"/>
        <end position="239"/>
    </location>
</feature>
<dbReference type="EMBL" id="WOCE01000024">
    <property type="protein sequence ID" value="KAE9585942.1"/>
    <property type="molecule type" value="Genomic_DNA"/>
</dbReference>
<sequence>MSCGVEEEKQWSCGKTATVNLQKVSSIVRDIGDPCLSQSPIKVVITVNRMLKPDKWQAMFDGEGKVFSFRKALKLIVLGGVDPSIRSEVWEFLLGCYALSTTAEYRRRLRTARREHYRDLIKQCQSMHSSVGTGSLAYVVGSKVMDVRTSCKNDQEKQTKKERSTSNDNNIVGKCCDRSITCTEAANVSQRESSDDWVDLVSLGADTDNASYDPFGQQNCSSPKYGRESDGSHYVTDSRIENGDKHSAQHKLRFEDDRMHSFHVNNNANLVIESNDQHPLATLHGMDYEIEFASPDEDEPEFLSSNPIYDAKMVDQLKISDVPQPAMINASISQGLPASEDRVSEWLWTLHRIVVDVVRTDSHLEFYEDTRNLARMSDILAVYAWVDPATGYCQGMSDLLSPFVVIFEDNADAFWCFEMLLRRMRENFQIEGPTRVMKQLRELWHILEVSEREMFAYLSKIGAESLHFAFRMLLVLFRRELSFNEALSMWEVCAPCFISHYCLLSS</sequence>
<dbReference type="InterPro" id="IPR000195">
    <property type="entry name" value="Rab-GAP-TBC_dom"/>
</dbReference>
<feature type="compositionally biased region" description="Basic and acidic residues" evidence="1">
    <location>
        <begin position="225"/>
        <end position="239"/>
    </location>
</feature>
<dbReference type="SMART" id="SM00164">
    <property type="entry name" value="TBC"/>
    <property type="match status" value="1"/>
</dbReference>